<evidence type="ECO:0000313" key="8">
    <source>
        <dbReference type="Proteomes" id="UP000265725"/>
    </source>
</evidence>
<feature type="transmembrane region" description="Helical" evidence="6">
    <location>
        <begin position="386"/>
        <end position="405"/>
    </location>
</feature>
<keyword evidence="8" id="KW-1185">Reference proteome</keyword>
<dbReference type="CDD" id="cd13124">
    <property type="entry name" value="MATE_SpoVB_like"/>
    <property type="match status" value="1"/>
</dbReference>
<sequence>MSKEWTMKKFMEGAVLLTFAAIVVKILSAVYRVPFQNMVGDKGFYIYQQVYPFIGVFVVWTSYGFAVSISKLLAESQSQKERAAILHVSFLFLCLLSVSFFVALFFGAEQLASFMGDRNLQPLLRVSAFVALCMPLLAILKADFQAKGNMAPIAYGQVVEQLVRVVFILSGTYFVIQSGKSLYTAGTFAVGGALVGEIAGIILLILFVGMKSWKWNTLFAVRTYNWSILKRLLFLSISISFSSLVILFFQLIDSFTILRYLIASGLEQALAMESKGIYDRGQPIVQMGILLATTLSLSIVPLVAHASRRDVKRSADTFIQLAMKVAILFGVASSLGLMLIIPYANEMLFETNEGSAVLFIFVGQIIPLSIILPLTSVLQGRGKVGVPILLFVVGIVAKWIGNVLLLPNFGVMGAALASNGAFLLIAILLYVYYRRSWNTAFAGKKFYVTLALASILMSIVVITWELLGDYWLFDGLPNRLQATLVALSSVAFGAVVFMLVVMKSKIMKEKEWYLIPYGRRIAKAQLWLSKKKGTVG</sequence>
<feature type="transmembrane region" description="Helical" evidence="6">
    <location>
        <begin position="325"/>
        <end position="344"/>
    </location>
</feature>
<dbReference type="Proteomes" id="UP000265725">
    <property type="component" value="Chromosome"/>
</dbReference>
<evidence type="ECO:0000256" key="2">
    <source>
        <dbReference type="ARBA" id="ARBA00022475"/>
    </source>
</evidence>
<dbReference type="AlphaFoldDB" id="A0A385YYP8"/>
<evidence type="ECO:0000256" key="3">
    <source>
        <dbReference type="ARBA" id="ARBA00022692"/>
    </source>
</evidence>
<gene>
    <name evidence="7" type="ORF">D3873_13075</name>
</gene>
<organism evidence="7 8">
    <name type="scientific">Paenisporosarcina cavernae</name>
    <dbReference type="NCBI Taxonomy" id="2320858"/>
    <lineage>
        <taxon>Bacteria</taxon>
        <taxon>Bacillati</taxon>
        <taxon>Bacillota</taxon>
        <taxon>Bacilli</taxon>
        <taxon>Bacillales</taxon>
        <taxon>Caryophanaceae</taxon>
        <taxon>Paenisporosarcina</taxon>
    </lineage>
</organism>
<dbReference type="InterPro" id="IPR050833">
    <property type="entry name" value="Poly_Biosynth_Transport"/>
</dbReference>
<dbReference type="PANTHER" id="PTHR30250:SF29">
    <property type="entry name" value="POLYSACCHARIDE BIOSYNTHESIS PROTEIN C-TERMINAL DOMAIN-CONTAINING PROTEIN"/>
    <property type="match status" value="1"/>
</dbReference>
<keyword evidence="2" id="KW-1003">Cell membrane</keyword>
<feature type="transmembrane region" description="Helical" evidence="6">
    <location>
        <begin position="53"/>
        <end position="73"/>
    </location>
</feature>
<accession>A0A385YYP8</accession>
<feature type="transmembrane region" description="Helical" evidence="6">
    <location>
        <begin position="231"/>
        <end position="252"/>
    </location>
</feature>
<feature type="transmembrane region" description="Helical" evidence="6">
    <location>
        <begin position="85"/>
        <end position="108"/>
    </location>
</feature>
<dbReference type="InterPro" id="IPR002797">
    <property type="entry name" value="Polysacc_synth"/>
</dbReference>
<keyword evidence="4 6" id="KW-1133">Transmembrane helix</keyword>
<feature type="transmembrane region" description="Helical" evidence="6">
    <location>
        <begin position="411"/>
        <end position="433"/>
    </location>
</feature>
<feature type="transmembrane region" description="Helical" evidence="6">
    <location>
        <begin position="152"/>
        <end position="176"/>
    </location>
</feature>
<protein>
    <submittedName>
        <fullName evidence="7">Polysaccharide biosynthesis protein</fullName>
    </submittedName>
</protein>
<name>A0A385YYP8_9BACL</name>
<reference evidence="8" key="1">
    <citation type="submission" date="2018-09" db="EMBL/GenBank/DDBJ databases">
        <authorList>
            <person name="Zhu H."/>
        </authorList>
    </citation>
    <scope>NUCLEOTIDE SEQUENCE [LARGE SCALE GENOMIC DNA]</scope>
    <source>
        <strain evidence="8">K2R23-3</strain>
    </source>
</reference>
<evidence type="ECO:0000256" key="5">
    <source>
        <dbReference type="ARBA" id="ARBA00023136"/>
    </source>
</evidence>
<keyword evidence="5 6" id="KW-0472">Membrane</keyword>
<comment type="subcellular location">
    <subcellularLocation>
        <location evidence="1">Cell membrane</location>
        <topology evidence="1">Multi-pass membrane protein</topology>
    </subcellularLocation>
</comment>
<dbReference type="RefSeq" id="WP_119884406.1">
    <property type="nucleotide sequence ID" value="NZ_CP032418.1"/>
</dbReference>
<feature type="transmembrane region" description="Helical" evidence="6">
    <location>
        <begin position="356"/>
        <end position="374"/>
    </location>
</feature>
<dbReference type="OrthoDB" id="9775950at2"/>
<evidence type="ECO:0000313" key="7">
    <source>
        <dbReference type="EMBL" id="AYC30693.1"/>
    </source>
</evidence>
<dbReference type="EMBL" id="CP032418">
    <property type="protein sequence ID" value="AYC30693.1"/>
    <property type="molecule type" value="Genomic_DNA"/>
</dbReference>
<dbReference type="GO" id="GO:0005886">
    <property type="term" value="C:plasma membrane"/>
    <property type="evidence" value="ECO:0007669"/>
    <property type="project" value="UniProtKB-SubCell"/>
</dbReference>
<feature type="transmembrane region" description="Helical" evidence="6">
    <location>
        <begin position="120"/>
        <end position="140"/>
    </location>
</feature>
<dbReference type="PANTHER" id="PTHR30250">
    <property type="entry name" value="PST FAMILY PREDICTED COLANIC ACID TRANSPORTER"/>
    <property type="match status" value="1"/>
</dbReference>
<evidence type="ECO:0000256" key="1">
    <source>
        <dbReference type="ARBA" id="ARBA00004651"/>
    </source>
</evidence>
<evidence type="ECO:0000256" key="6">
    <source>
        <dbReference type="SAM" id="Phobius"/>
    </source>
</evidence>
<dbReference type="PIRSF" id="PIRSF038958">
    <property type="entry name" value="PG_synth_SpoVB"/>
    <property type="match status" value="1"/>
</dbReference>
<feature type="transmembrane region" description="Helical" evidence="6">
    <location>
        <begin position="188"/>
        <end position="210"/>
    </location>
</feature>
<feature type="transmembrane region" description="Helical" evidence="6">
    <location>
        <begin position="445"/>
        <end position="464"/>
    </location>
</feature>
<dbReference type="KEGG" id="paek:D3873_13075"/>
<feature type="transmembrane region" description="Helical" evidence="6">
    <location>
        <begin position="284"/>
        <end position="304"/>
    </location>
</feature>
<evidence type="ECO:0000256" key="4">
    <source>
        <dbReference type="ARBA" id="ARBA00022989"/>
    </source>
</evidence>
<dbReference type="InterPro" id="IPR024923">
    <property type="entry name" value="PG_synth_SpoVB"/>
</dbReference>
<feature type="transmembrane region" description="Helical" evidence="6">
    <location>
        <begin position="484"/>
        <end position="502"/>
    </location>
</feature>
<dbReference type="Pfam" id="PF01943">
    <property type="entry name" value="Polysacc_synt"/>
    <property type="match status" value="1"/>
</dbReference>
<keyword evidence="3 6" id="KW-0812">Transmembrane</keyword>
<proteinExistence type="predicted"/>